<proteinExistence type="predicted"/>
<accession>A0A9Q8URN3</accession>
<name>A0A9Q8URN3_PASFU</name>
<reference evidence="3" key="2">
    <citation type="journal article" date="2022" name="Microb. Genom.">
        <title>A chromosome-scale genome assembly of the tomato pathogen Cladosporium fulvum reveals a compartmentalized genome architecture and the presence of a dispensable chromosome.</title>
        <authorList>
            <person name="Zaccaron A.Z."/>
            <person name="Chen L.H."/>
            <person name="Samaras A."/>
            <person name="Stergiopoulos I."/>
        </authorList>
    </citation>
    <scope>NUCLEOTIDE SEQUENCE</scope>
    <source>
        <strain evidence="3">Race5_Kim</strain>
    </source>
</reference>
<dbReference type="Gene3D" id="1.20.58.340">
    <property type="entry name" value="Magnesium transport protein CorA, transmembrane region"/>
    <property type="match status" value="1"/>
</dbReference>
<feature type="compositionally biased region" description="Polar residues" evidence="1">
    <location>
        <begin position="1"/>
        <end position="13"/>
    </location>
</feature>
<reference evidence="3" key="1">
    <citation type="submission" date="2021-12" db="EMBL/GenBank/DDBJ databases">
        <authorList>
            <person name="Zaccaron A."/>
            <person name="Stergiopoulos I."/>
        </authorList>
    </citation>
    <scope>NUCLEOTIDE SEQUENCE</scope>
    <source>
        <strain evidence="3">Race5_Kim</strain>
    </source>
</reference>
<dbReference type="Proteomes" id="UP000756132">
    <property type="component" value="Chromosome 7"/>
</dbReference>
<dbReference type="GeneID" id="71990081"/>
<feature type="transmembrane region" description="Helical" evidence="2">
    <location>
        <begin position="577"/>
        <end position="596"/>
    </location>
</feature>
<keyword evidence="4" id="KW-1185">Reference proteome</keyword>
<organism evidence="3 4">
    <name type="scientific">Passalora fulva</name>
    <name type="common">Tomato leaf mold</name>
    <name type="synonym">Cladosporium fulvum</name>
    <dbReference type="NCBI Taxonomy" id="5499"/>
    <lineage>
        <taxon>Eukaryota</taxon>
        <taxon>Fungi</taxon>
        <taxon>Dikarya</taxon>
        <taxon>Ascomycota</taxon>
        <taxon>Pezizomycotina</taxon>
        <taxon>Dothideomycetes</taxon>
        <taxon>Dothideomycetidae</taxon>
        <taxon>Mycosphaerellales</taxon>
        <taxon>Mycosphaerellaceae</taxon>
        <taxon>Fulvia</taxon>
    </lineage>
</organism>
<keyword evidence="2" id="KW-0472">Membrane</keyword>
<dbReference type="AlphaFoldDB" id="A0A9Q8URN3"/>
<feature type="compositionally biased region" description="Basic and acidic residues" evidence="1">
    <location>
        <begin position="14"/>
        <end position="30"/>
    </location>
</feature>
<sequence>MRQSISSRLQGKSRSQDEEKATKGIEDAKDGYTPPENVYEAILELQDHQRKDWARWRDKEYAIIPHTDAGGDAYFIGDFYEGIKCANEWEMEEPGPYLQYVKDLSETMPHLAYLGHWMEVTCAPPKWRYMKFFDENRRERRSKAHVCVIDYTDGGGPETETYNNTEELLPALTKAPQTAESRQTRLLIVEDLSRDLVEGLGAFYDIDPLFFLSYIGDYLFHNTRDPWVELPNLDVDLRKQNHFIIQYLRARYFPTEKQYQAAEMETGNWNILRRLDSDRSRKRLQNGLLDKKDASVVLTRAKTSLWIKPRQAGDPVTAILLLDPTVSTGQPLWGGYRPFEGTPSMAALRSNREKAVQAPKRQSLFDDMKYWSLRLSSDDLNRIRSDERCIALPMYRLVIADWLTTLKYMTTQLGKIEWEFEKPHWGENASDISDVLQKLSPWRRNVGYYQTMISEASARLFPPEVHAPYHGLQSSTPALSQDSTSREILASGTDKVGIIALLVDFKNVKRQMDEIQVRIKSIENMATNNINIEESRRAVKQNKNLARLTFLAALFIPLQFTSSFLSISPDFTQAKQSIWLFFVIGIPLTLIVLLAIELTHPEQNSWTWSRCKAIKRQWRAYYGTGKKPETPMPTPPPQQHNRRKSVVRKETTVPWITSRNDTKHE</sequence>
<dbReference type="OrthoDB" id="3231000at2759"/>
<keyword evidence="2" id="KW-0812">Transmembrane</keyword>
<gene>
    <name evidence="3" type="ORF">CLAFUR5_10203</name>
</gene>
<keyword evidence="2" id="KW-1133">Transmembrane helix</keyword>
<evidence type="ECO:0000256" key="2">
    <source>
        <dbReference type="SAM" id="Phobius"/>
    </source>
</evidence>
<evidence type="ECO:0000313" key="4">
    <source>
        <dbReference type="Proteomes" id="UP000756132"/>
    </source>
</evidence>
<feature type="region of interest" description="Disordered" evidence="1">
    <location>
        <begin position="624"/>
        <end position="665"/>
    </location>
</feature>
<dbReference type="RefSeq" id="XP_047764268.1">
    <property type="nucleotide sequence ID" value="XM_047909351.1"/>
</dbReference>
<evidence type="ECO:0000256" key="1">
    <source>
        <dbReference type="SAM" id="MobiDB-lite"/>
    </source>
</evidence>
<evidence type="ECO:0000313" key="3">
    <source>
        <dbReference type="EMBL" id="UJO19902.1"/>
    </source>
</evidence>
<feature type="region of interest" description="Disordered" evidence="1">
    <location>
        <begin position="1"/>
        <end position="33"/>
    </location>
</feature>
<dbReference type="EMBL" id="CP090169">
    <property type="protein sequence ID" value="UJO19902.1"/>
    <property type="molecule type" value="Genomic_DNA"/>
</dbReference>
<dbReference type="KEGG" id="ffu:CLAFUR5_10203"/>
<feature type="transmembrane region" description="Helical" evidence="2">
    <location>
        <begin position="545"/>
        <end position="565"/>
    </location>
</feature>
<protein>
    <submittedName>
        <fullName evidence="3">Uncharacterized protein</fullName>
    </submittedName>
</protein>